<dbReference type="Proteomes" id="UP000182658">
    <property type="component" value="Unassembled WGS sequence"/>
</dbReference>
<evidence type="ECO:0000256" key="1">
    <source>
        <dbReference type="SAM" id="MobiDB-lite"/>
    </source>
</evidence>
<evidence type="ECO:0000313" key="3">
    <source>
        <dbReference type="Proteomes" id="UP000182658"/>
    </source>
</evidence>
<dbReference type="AlphaFoldDB" id="A0A1J7J288"/>
<feature type="compositionally biased region" description="Gly residues" evidence="1">
    <location>
        <begin position="184"/>
        <end position="200"/>
    </location>
</feature>
<name>A0A1J7J288_9PEZI</name>
<protein>
    <submittedName>
        <fullName evidence="2">Uncharacterized protein</fullName>
    </submittedName>
</protein>
<feature type="compositionally biased region" description="Basic and acidic residues" evidence="1">
    <location>
        <begin position="213"/>
        <end position="228"/>
    </location>
</feature>
<sequence>MATNANTNHPGSSESSPIQSQRDSHAQNMMVIVRHALMQLKSAGVPEAEVAALHKKAFDSVYHTNSRTPSPPTAQPPQASTTTPSWHNPTWTFSHTPLVSIKSPERVLDPHAPHITGEQNYARTMREPSPESFHSCGTLSPEKPRGEMGRDDMEVYHSATERVDQSYYEDDDEALLAQEMQAQEGGGLGGDGGWFGGGMAGLAQQAGQVQEMEEGHGEEQGGDEDMRQ</sequence>
<dbReference type="InParanoid" id="A0A1J7J288"/>
<feature type="region of interest" description="Disordered" evidence="1">
    <location>
        <begin position="1"/>
        <end position="25"/>
    </location>
</feature>
<reference evidence="2 3" key="1">
    <citation type="submission" date="2016-10" db="EMBL/GenBank/DDBJ databases">
        <title>Draft genome sequence of Coniochaeta ligniaria NRRL30616, a lignocellulolytic fungus for bioabatement of inhibitors in plant biomass hydrolysates.</title>
        <authorList>
            <consortium name="DOE Joint Genome Institute"/>
            <person name="Jimenez D.J."/>
            <person name="Hector R.E."/>
            <person name="Riley R."/>
            <person name="Sun H."/>
            <person name="Grigoriev I.V."/>
            <person name="Van Elsas J.D."/>
            <person name="Nichols N.N."/>
        </authorList>
    </citation>
    <scope>NUCLEOTIDE SEQUENCE [LARGE SCALE GENOMIC DNA]</scope>
    <source>
        <strain evidence="2 3">NRRL 30616</strain>
    </source>
</reference>
<feature type="region of interest" description="Disordered" evidence="1">
    <location>
        <begin position="62"/>
        <end position="89"/>
    </location>
</feature>
<feature type="compositionally biased region" description="Low complexity" evidence="1">
    <location>
        <begin position="76"/>
        <end position="85"/>
    </location>
</feature>
<organism evidence="2 3">
    <name type="scientific">Coniochaeta ligniaria NRRL 30616</name>
    <dbReference type="NCBI Taxonomy" id="1408157"/>
    <lineage>
        <taxon>Eukaryota</taxon>
        <taxon>Fungi</taxon>
        <taxon>Dikarya</taxon>
        <taxon>Ascomycota</taxon>
        <taxon>Pezizomycotina</taxon>
        <taxon>Sordariomycetes</taxon>
        <taxon>Sordariomycetidae</taxon>
        <taxon>Coniochaetales</taxon>
        <taxon>Coniochaetaceae</taxon>
        <taxon>Coniochaeta</taxon>
    </lineage>
</organism>
<feature type="region of interest" description="Disordered" evidence="1">
    <location>
        <begin position="183"/>
        <end position="228"/>
    </location>
</feature>
<gene>
    <name evidence="2" type="ORF">CONLIGDRAFT_686714</name>
</gene>
<feature type="compositionally biased region" description="Low complexity" evidence="1">
    <location>
        <begin position="201"/>
        <end position="210"/>
    </location>
</feature>
<dbReference type="EMBL" id="KV875107">
    <property type="protein sequence ID" value="OIW23276.1"/>
    <property type="molecule type" value="Genomic_DNA"/>
</dbReference>
<proteinExistence type="predicted"/>
<keyword evidence="3" id="KW-1185">Reference proteome</keyword>
<accession>A0A1J7J288</accession>
<feature type="region of interest" description="Disordered" evidence="1">
    <location>
        <begin position="105"/>
        <end position="150"/>
    </location>
</feature>
<feature type="compositionally biased region" description="Polar residues" evidence="1">
    <location>
        <begin position="1"/>
        <end position="21"/>
    </location>
</feature>
<evidence type="ECO:0000313" key="2">
    <source>
        <dbReference type="EMBL" id="OIW23276.1"/>
    </source>
</evidence>